<comment type="function">
    <text evidence="6">Nucleoside triphosphate pyrophosphatase that hydrolyzes dTTP and UTP. May have a dual role in cell division arrest and in preventing the incorporation of modified nucleotides into cellular nucleic acids.</text>
</comment>
<organism evidence="7 8">
    <name type="scientific">Paenibacillus polysaccharolyticus</name>
    <dbReference type="NCBI Taxonomy" id="582692"/>
    <lineage>
        <taxon>Bacteria</taxon>
        <taxon>Bacillati</taxon>
        <taxon>Bacillota</taxon>
        <taxon>Bacilli</taxon>
        <taxon>Bacillales</taxon>
        <taxon>Paenibacillaceae</taxon>
        <taxon>Paenibacillus</taxon>
    </lineage>
</organism>
<feature type="site" description="Important for substrate specificity" evidence="6">
    <location>
        <position position="18"/>
    </location>
</feature>
<dbReference type="AlphaFoldDB" id="A0A1G5HI26"/>
<comment type="catalytic activity">
    <reaction evidence="6">
        <text>dTTP + H2O = dTMP + diphosphate + H(+)</text>
        <dbReference type="Rhea" id="RHEA:28534"/>
        <dbReference type="ChEBI" id="CHEBI:15377"/>
        <dbReference type="ChEBI" id="CHEBI:15378"/>
        <dbReference type="ChEBI" id="CHEBI:33019"/>
        <dbReference type="ChEBI" id="CHEBI:37568"/>
        <dbReference type="ChEBI" id="CHEBI:63528"/>
        <dbReference type="EC" id="3.6.1.9"/>
    </reaction>
</comment>
<dbReference type="CDD" id="cd00555">
    <property type="entry name" value="Maf"/>
    <property type="match status" value="1"/>
</dbReference>
<dbReference type="InterPro" id="IPR003697">
    <property type="entry name" value="Maf-like"/>
</dbReference>
<evidence type="ECO:0000313" key="8">
    <source>
        <dbReference type="Proteomes" id="UP000198538"/>
    </source>
</evidence>
<dbReference type="PANTHER" id="PTHR43213:SF5">
    <property type="entry name" value="BIFUNCTIONAL DTTP_UTP PYROPHOSPHATASE_METHYLTRANSFERASE PROTEIN-RELATED"/>
    <property type="match status" value="1"/>
</dbReference>
<evidence type="ECO:0000256" key="6">
    <source>
        <dbReference type="HAMAP-Rule" id="MF_00528"/>
    </source>
</evidence>
<dbReference type="PIRSF" id="PIRSF006305">
    <property type="entry name" value="Maf"/>
    <property type="match status" value="1"/>
</dbReference>
<evidence type="ECO:0000256" key="3">
    <source>
        <dbReference type="ARBA" id="ARBA00022490"/>
    </source>
</evidence>
<dbReference type="Proteomes" id="UP000198538">
    <property type="component" value="Unassembled WGS sequence"/>
</dbReference>
<evidence type="ECO:0000256" key="2">
    <source>
        <dbReference type="ARBA" id="ARBA00004496"/>
    </source>
</evidence>
<sequence>MSNNTEQRPIILASTSPRRKELIASLHLAFEVIPSYADENTPSDWTPEQTVQELALRKALAVYRGLEGSSKDAIIVGSDTVVVLDNEILGKPVDESDAEQMLSRLQGREHRVFTGVACIDSATGHSVVHYRQTDVTMKELSEATIRAYVKTGEPSDKAGSYAIQGIGASLIDRIEGCYFNVVGLPLSLLSDMLEGFGVYVLPQT</sequence>
<evidence type="ECO:0000313" key="7">
    <source>
        <dbReference type="EMBL" id="SCY63515.1"/>
    </source>
</evidence>
<dbReference type="EC" id="3.6.1.9" evidence="6"/>
<accession>A0A1G5HI26</accession>
<evidence type="ECO:0000256" key="4">
    <source>
        <dbReference type="ARBA" id="ARBA00022801"/>
    </source>
</evidence>
<dbReference type="NCBIfam" id="TIGR00172">
    <property type="entry name" value="maf"/>
    <property type="match status" value="1"/>
</dbReference>
<proteinExistence type="inferred from homology"/>
<feature type="active site" description="Proton acceptor" evidence="6">
    <location>
        <position position="79"/>
    </location>
</feature>
<protein>
    <recommendedName>
        <fullName evidence="6">dTTP/UTP pyrophosphatase</fullName>
        <shortName evidence="6">dTTPase/UTPase</shortName>
        <ecNumber evidence="6">3.6.1.9</ecNumber>
    </recommendedName>
    <alternativeName>
        <fullName evidence="6">Nucleoside triphosphate pyrophosphatase</fullName>
    </alternativeName>
    <alternativeName>
        <fullName evidence="6">Nucleotide pyrophosphatase</fullName>
        <shortName evidence="6">Nucleotide PPase</shortName>
    </alternativeName>
</protein>
<dbReference type="SUPFAM" id="SSF52972">
    <property type="entry name" value="ITPase-like"/>
    <property type="match status" value="1"/>
</dbReference>
<dbReference type="InterPro" id="IPR029001">
    <property type="entry name" value="ITPase-like_fam"/>
</dbReference>
<reference evidence="8" key="1">
    <citation type="submission" date="2016-10" db="EMBL/GenBank/DDBJ databases">
        <authorList>
            <person name="Varghese N."/>
            <person name="Submissions S."/>
        </authorList>
    </citation>
    <scope>NUCLEOTIDE SEQUENCE [LARGE SCALE GENOMIC DNA]</scope>
    <source>
        <strain evidence="8">BL9</strain>
    </source>
</reference>
<dbReference type="GO" id="GO:0036218">
    <property type="term" value="F:dTTP diphosphatase activity"/>
    <property type="evidence" value="ECO:0007669"/>
    <property type="project" value="RHEA"/>
</dbReference>
<dbReference type="GO" id="GO:0005737">
    <property type="term" value="C:cytoplasm"/>
    <property type="evidence" value="ECO:0007669"/>
    <property type="project" value="UniProtKB-SubCell"/>
</dbReference>
<keyword evidence="5 6" id="KW-0546">Nucleotide metabolism</keyword>
<keyword evidence="8" id="KW-1185">Reference proteome</keyword>
<dbReference type="PANTHER" id="PTHR43213">
    <property type="entry name" value="BIFUNCTIONAL DTTP/UTP PYROPHOSPHATASE/METHYLTRANSFERASE PROTEIN-RELATED"/>
    <property type="match status" value="1"/>
</dbReference>
<dbReference type="GO" id="GO:0009117">
    <property type="term" value="P:nucleotide metabolic process"/>
    <property type="evidence" value="ECO:0007669"/>
    <property type="project" value="UniProtKB-KW"/>
</dbReference>
<keyword evidence="3 6" id="KW-0963">Cytoplasm</keyword>
<feature type="site" description="Important for substrate specificity" evidence="6">
    <location>
        <position position="80"/>
    </location>
</feature>
<keyword evidence="4 6" id="KW-0378">Hydrolase</keyword>
<dbReference type="FunFam" id="3.90.950.10:FF:000005">
    <property type="entry name" value="7-methyl-GTP pyrophosphatase"/>
    <property type="match status" value="1"/>
</dbReference>
<dbReference type="STRING" id="582692.SAMN05720606_10723"/>
<comment type="subcellular location">
    <subcellularLocation>
        <location evidence="2 6">Cytoplasm</location>
    </subcellularLocation>
</comment>
<gene>
    <name evidence="7" type="ORF">SAMN05720606_10723</name>
</gene>
<dbReference type="Pfam" id="PF02545">
    <property type="entry name" value="Maf"/>
    <property type="match status" value="1"/>
</dbReference>
<dbReference type="HAMAP" id="MF_00528">
    <property type="entry name" value="Maf"/>
    <property type="match status" value="1"/>
</dbReference>
<evidence type="ECO:0000256" key="5">
    <source>
        <dbReference type="ARBA" id="ARBA00023080"/>
    </source>
</evidence>
<name>A0A1G5HI26_9BACL</name>
<comment type="catalytic activity">
    <reaction evidence="6">
        <text>UTP + H2O = UMP + diphosphate + H(+)</text>
        <dbReference type="Rhea" id="RHEA:29395"/>
        <dbReference type="ChEBI" id="CHEBI:15377"/>
        <dbReference type="ChEBI" id="CHEBI:15378"/>
        <dbReference type="ChEBI" id="CHEBI:33019"/>
        <dbReference type="ChEBI" id="CHEBI:46398"/>
        <dbReference type="ChEBI" id="CHEBI:57865"/>
        <dbReference type="EC" id="3.6.1.9"/>
    </reaction>
</comment>
<comment type="cofactor">
    <cofactor evidence="1 6">
        <name>a divalent metal cation</name>
        <dbReference type="ChEBI" id="CHEBI:60240"/>
    </cofactor>
</comment>
<comment type="caution">
    <text evidence="6">Lacks conserved residue(s) required for the propagation of feature annotation.</text>
</comment>
<dbReference type="RefSeq" id="WP_090919107.1">
    <property type="nucleotide sequence ID" value="NZ_FMVM01000007.1"/>
</dbReference>
<evidence type="ECO:0000256" key="1">
    <source>
        <dbReference type="ARBA" id="ARBA00001968"/>
    </source>
</evidence>
<dbReference type="Gene3D" id="3.90.950.10">
    <property type="match status" value="1"/>
</dbReference>
<comment type="similarity">
    <text evidence="6">Belongs to the Maf family. YhdE subfamily.</text>
</comment>
<feature type="site" description="Important for substrate specificity" evidence="6">
    <location>
        <position position="164"/>
    </location>
</feature>
<dbReference type="GO" id="GO:0036221">
    <property type="term" value="F:UTP diphosphatase activity"/>
    <property type="evidence" value="ECO:0007669"/>
    <property type="project" value="RHEA"/>
</dbReference>
<dbReference type="EMBL" id="FMVM01000007">
    <property type="protein sequence ID" value="SCY63515.1"/>
    <property type="molecule type" value="Genomic_DNA"/>
</dbReference>